<organism evidence="1 2">
    <name type="scientific">Xylanibacter rarus</name>
    <dbReference type="NCBI Taxonomy" id="1676614"/>
    <lineage>
        <taxon>Bacteria</taxon>
        <taxon>Pseudomonadati</taxon>
        <taxon>Bacteroidota</taxon>
        <taxon>Bacteroidia</taxon>
        <taxon>Bacteroidales</taxon>
        <taxon>Prevotellaceae</taxon>
        <taxon>Xylanibacter</taxon>
    </lineage>
</organism>
<dbReference type="RefSeq" id="WP_053397902.1">
    <property type="nucleotide sequence ID" value="NZ_LFQU01000005.1"/>
</dbReference>
<keyword evidence="2" id="KW-1185">Reference proteome</keyword>
<dbReference type="OrthoDB" id="1072629at2"/>
<proteinExistence type="predicted"/>
<evidence type="ECO:0000313" key="2">
    <source>
        <dbReference type="Proteomes" id="UP000036951"/>
    </source>
</evidence>
<dbReference type="AlphaFoldDB" id="A0A8E1QYN8"/>
<protein>
    <submittedName>
        <fullName evidence="1">Uncharacterized protein</fullName>
    </submittedName>
</protein>
<name>A0A8E1QYN8_9BACT</name>
<evidence type="ECO:0000313" key="1">
    <source>
        <dbReference type="EMBL" id="KOO69133.1"/>
    </source>
</evidence>
<reference evidence="1 2" key="1">
    <citation type="submission" date="2015-06" db="EMBL/GenBank/DDBJ databases">
        <title>Prevotella sp. 109, sp. nov., a novel member of the family Prevotellaceae isolated from human faeces.</title>
        <authorList>
            <person name="Shkoporov A.N."/>
            <person name="Chaplin A.V."/>
            <person name="Kafarskaia L.I."/>
            <person name="Efimov B.A."/>
        </authorList>
    </citation>
    <scope>NUCLEOTIDE SEQUENCE [LARGE SCALE GENOMIC DNA]</scope>
    <source>
        <strain evidence="1 2">109</strain>
    </source>
</reference>
<dbReference type="EMBL" id="LFQU01000005">
    <property type="protein sequence ID" value="KOO69133.1"/>
    <property type="molecule type" value="Genomic_DNA"/>
</dbReference>
<dbReference type="Proteomes" id="UP000036951">
    <property type="component" value="Unassembled WGS sequence"/>
</dbReference>
<gene>
    <name evidence="1" type="ORF">ACU52_04485</name>
</gene>
<comment type="caution">
    <text evidence="1">The sequence shown here is derived from an EMBL/GenBank/DDBJ whole genome shotgun (WGS) entry which is preliminary data.</text>
</comment>
<sequence>MKLYLLIFILLFTLNGCNKGNSILENAKNRNKSEINIIDTTNVIPQLKTLLREYIKTYPQFNNLVLDGDVVLYKENKAMNSDLIYLLGPTSMMKYGEYYVDKRLYPSSYLKIADKLVFISSSNDKLTSQEICKKFYLKHLEIENNKEINNKYFWLVKITNNGSAFVFSKNINDYMIKRVKNQIDGSSILK</sequence>
<accession>A0A8E1QYN8</accession>